<evidence type="ECO:0000313" key="2">
    <source>
        <dbReference type="EMBL" id="MDG3014745.1"/>
    </source>
</evidence>
<reference evidence="2" key="1">
    <citation type="submission" date="2022-08" db="EMBL/GenBank/DDBJ databases">
        <title>Genome analysis of Corynebacteriales strain.</title>
        <authorList>
            <person name="Lee S.D."/>
        </authorList>
    </citation>
    <scope>NUCLEOTIDE SEQUENCE</scope>
    <source>
        <strain evidence="2">D3-21</strain>
    </source>
</reference>
<protein>
    <submittedName>
        <fullName evidence="2">LpqN/LpqT family lipoprotein</fullName>
    </submittedName>
</protein>
<dbReference type="EMBL" id="JANRHA010000005">
    <property type="protein sequence ID" value="MDG3014745.1"/>
    <property type="molecule type" value="Genomic_DNA"/>
</dbReference>
<keyword evidence="1" id="KW-0732">Signal</keyword>
<organism evidence="2 3">
    <name type="scientific">Speluncibacter jeojiensis</name>
    <dbReference type="NCBI Taxonomy" id="2710754"/>
    <lineage>
        <taxon>Bacteria</taxon>
        <taxon>Bacillati</taxon>
        <taxon>Actinomycetota</taxon>
        <taxon>Actinomycetes</taxon>
        <taxon>Mycobacteriales</taxon>
        <taxon>Speluncibacteraceae</taxon>
        <taxon>Speluncibacter</taxon>
    </lineage>
</organism>
<keyword evidence="3" id="KW-1185">Reference proteome</keyword>
<evidence type="ECO:0000313" key="3">
    <source>
        <dbReference type="Proteomes" id="UP001152755"/>
    </source>
</evidence>
<evidence type="ECO:0000256" key="1">
    <source>
        <dbReference type="ARBA" id="ARBA00022729"/>
    </source>
</evidence>
<accession>A0A9X4LYK5</accession>
<dbReference type="RefSeq" id="WP_332519750.1">
    <property type="nucleotide sequence ID" value="NZ_JANRHA010000005.1"/>
</dbReference>
<dbReference type="Proteomes" id="UP001152755">
    <property type="component" value="Unassembled WGS sequence"/>
</dbReference>
<sequence length="135" mass="14485">MAGVQNPAAPTTHTVLVNPDRSVDGWSPNGVLLHGVLAAAVDSYELLDCAFADSRMLPGWHEQNCSRAPFLGSHFASIRGTYEVGDPRFAATTRYLLSEYASAQYLTQLTVTVMADQLADLADDVDVISSGLRVS</sequence>
<dbReference type="InterPro" id="IPR019674">
    <property type="entry name" value="Lipoprotein_LpqN/LpqT-like"/>
</dbReference>
<proteinExistence type="predicted"/>
<dbReference type="Gene3D" id="3.40.1000.10">
    <property type="entry name" value="Mog1/PsbP, alpha/beta/alpha sandwich"/>
    <property type="match status" value="1"/>
</dbReference>
<keyword evidence="2" id="KW-0449">Lipoprotein</keyword>
<dbReference type="AlphaFoldDB" id="A0A9X4LYK5"/>
<gene>
    <name evidence="2" type="ORF">NVS88_09270</name>
</gene>
<comment type="caution">
    <text evidence="2">The sequence shown here is derived from an EMBL/GenBank/DDBJ whole genome shotgun (WGS) entry which is preliminary data.</text>
</comment>
<dbReference type="Pfam" id="PF10738">
    <property type="entry name" value="Lpp-LpqN"/>
    <property type="match status" value="1"/>
</dbReference>
<name>A0A9X4LYK5_9ACTN</name>